<protein>
    <submittedName>
        <fullName evidence="2">Uncharacterized protein</fullName>
    </submittedName>
</protein>
<comment type="caution">
    <text evidence="2">The sequence shown here is derived from an EMBL/GenBank/DDBJ whole genome shotgun (WGS) entry which is preliminary data.</text>
</comment>
<feature type="transmembrane region" description="Helical" evidence="1">
    <location>
        <begin position="9"/>
        <end position="29"/>
    </location>
</feature>
<dbReference type="Proteomes" id="UP000824120">
    <property type="component" value="Chromosome 4"/>
</dbReference>
<dbReference type="EMBL" id="JACXVP010000004">
    <property type="protein sequence ID" value="KAG5609565.1"/>
    <property type="molecule type" value="Genomic_DNA"/>
</dbReference>
<evidence type="ECO:0000313" key="2">
    <source>
        <dbReference type="EMBL" id="KAG5609565.1"/>
    </source>
</evidence>
<name>A0A9J5ZB25_SOLCO</name>
<keyword evidence="1" id="KW-0812">Transmembrane</keyword>
<feature type="transmembrane region" description="Helical" evidence="1">
    <location>
        <begin position="147"/>
        <end position="171"/>
    </location>
</feature>
<proteinExistence type="predicted"/>
<feature type="non-terminal residue" evidence="2">
    <location>
        <position position="172"/>
    </location>
</feature>
<evidence type="ECO:0000256" key="1">
    <source>
        <dbReference type="SAM" id="Phobius"/>
    </source>
</evidence>
<keyword evidence="1" id="KW-1133">Transmembrane helix</keyword>
<organism evidence="2 3">
    <name type="scientific">Solanum commersonii</name>
    <name type="common">Commerson's wild potato</name>
    <name type="synonym">Commerson's nightshade</name>
    <dbReference type="NCBI Taxonomy" id="4109"/>
    <lineage>
        <taxon>Eukaryota</taxon>
        <taxon>Viridiplantae</taxon>
        <taxon>Streptophyta</taxon>
        <taxon>Embryophyta</taxon>
        <taxon>Tracheophyta</taxon>
        <taxon>Spermatophyta</taxon>
        <taxon>Magnoliopsida</taxon>
        <taxon>eudicotyledons</taxon>
        <taxon>Gunneridae</taxon>
        <taxon>Pentapetalae</taxon>
        <taxon>asterids</taxon>
        <taxon>lamiids</taxon>
        <taxon>Solanales</taxon>
        <taxon>Solanaceae</taxon>
        <taxon>Solanoideae</taxon>
        <taxon>Solaneae</taxon>
        <taxon>Solanum</taxon>
    </lineage>
</organism>
<reference evidence="2 3" key="1">
    <citation type="submission" date="2020-09" db="EMBL/GenBank/DDBJ databases">
        <title>De no assembly of potato wild relative species, Solanum commersonii.</title>
        <authorList>
            <person name="Cho K."/>
        </authorList>
    </citation>
    <scope>NUCLEOTIDE SEQUENCE [LARGE SCALE GENOMIC DNA]</scope>
    <source>
        <strain evidence="2">LZ3.2</strain>
        <tissue evidence="2">Leaf</tissue>
    </source>
</reference>
<accession>A0A9J5ZB25</accession>
<sequence length="172" mass="19928">MTSAIRRSSFFRSFSFLCSFFLNCVHVFVSKSKYLKLNFYIKNLILNEYLLFLKICSTVDHSATLVEIVDQLGDSPFGVVHRRLALSFNIVVFWIIRRPSTTSQNFSTTRQLLLFTADLILSFRVQYTRTKGEVRSFGDMPNGFGDPQIFVSPFFQLPLFLFAQLCPYLCLQ</sequence>
<keyword evidence="1" id="KW-0472">Membrane</keyword>
<dbReference type="AlphaFoldDB" id="A0A9J5ZB25"/>
<keyword evidence="3" id="KW-1185">Reference proteome</keyword>
<evidence type="ECO:0000313" key="3">
    <source>
        <dbReference type="Proteomes" id="UP000824120"/>
    </source>
</evidence>
<gene>
    <name evidence="2" type="ORF">H5410_020846</name>
</gene>